<accession>A0ABS3B282</accession>
<evidence type="ECO:0008006" key="4">
    <source>
        <dbReference type="Google" id="ProtNLM"/>
    </source>
</evidence>
<dbReference type="Proteomes" id="UP000695802">
    <property type="component" value="Unassembled WGS sequence"/>
</dbReference>
<proteinExistence type="predicted"/>
<evidence type="ECO:0000313" key="3">
    <source>
        <dbReference type="Proteomes" id="UP000695802"/>
    </source>
</evidence>
<dbReference type="PROSITE" id="PS51257">
    <property type="entry name" value="PROKAR_LIPOPROTEIN"/>
    <property type="match status" value="1"/>
</dbReference>
<reference evidence="2 3" key="1">
    <citation type="submission" date="2021-02" db="EMBL/GenBank/DDBJ databases">
        <title>Taxonomically Unique Crown Gall-Associated Xanthomonas Stains Have Deficiency in Virulence Repertories.</title>
        <authorList>
            <person name="Mafakheri H."/>
            <person name="Taghavi S.M."/>
            <person name="Dimkic I."/>
            <person name="Nemanja K."/>
            <person name="Osdaghi E."/>
        </authorList>
    </citation>
    <scope>NUCLEOTIDE SEQUENCE [LARGE SCALE GENOMIC DNA]</scope>
    <source>
        <strain evidence="2 3">FX4</strain>
    </source>
</reference>
<evidence type="ECO:0000256" key="1">
    <source>
        <dbReference type="SAM" id="SignalP"/>
    </source>
</evidence>
<organism evidence="2 3">
    <name type="scientific">Xanthomonas bonasiae</name>
    <dbReference type="NCBI Taxonomy" id="2810351"/>
    <lineage>
        <taxon>Bacteria</taxon>
        <taxon>Pseudomonadati</taxon>
        <taxon>Pseudomonadota</taxon>
        <taxon>Gammaproteobacteria</taxon>
        <taxon>Lysobacterales</taxon>
        <taxon>Lysobacteraceae</taxon>
        <taxon>Xanthomonas</taxon>
    </lineage>
</organism>
<comment type="caution">
    <text evidence="2">The sequence shown here is derived from an EMBL/GenBank/DDBJ whole genome shotgun (WGS) entry which is preliminary data.</text>
</comment>
<protein>
    <recommendedName>
        <fullName evidence="4">Secreted protein</fullName>
    </recommendedName>
</protein>
<keyword evidence="1" id="KW-0732">Signal</keyword>
<gene>
    <name evidence="2" type="ORF">JR064_11150</name>
</gene>
<feature type="chain" id="PRO_5046031303" description="Secreted protein" evidence="1">
    <location>
        <begin position="26"/>
        <end position="129"/>
    </location>
</feature>
<evidence type="ECO:0000313" key="2">
    <source>
        <dbReference type="EMBL" id="MBN6102724.1"/>
    </source>
</evidence>
<sequence>MSMRWCMPLLSCLLLAACSSGPRPQATPAASAPQAGGDGAAAADAAACTAQGGSLRPLGRRGLLKCVIPFADAGKTCSDKSQCRGDCLAVTPVPTGAAAQGVCQRDISENYGCRQAVQGGVGGSQVCID</sequence>
<dbReference type="EMBL" id="JAFIWB010000010">
    <property type="protein sequence ID" value="MBN6102724.1"/>
    <property type="molecule type" value="Genomic_DNA"/>
</dbReference>
<keyword evidence="3" id="KW-1185">Reference proteome</keyword>
<name>A0ABS3B282_9XANT</name>
<dbReference type="RefSeq" id="WP_206229760.1">
    <property type="nucleotide sequence ID" value="NZ_JAFIWB010000010.1"/>
</dbReference>
<feature type="signal peptide" evidence="1">
    <location>
        <begin position="1"/>
        <end position="25"/>
    </location>
</feature>